<accession>A0ABQ5GGA5</accession>
<reference evidence="2" key="1">
    <citation type="journal article" date="2022" name="Int. J. Mol. Sci.">
        <title>Draft Genome of Tanacetum Coccineum: Genomic Comparison of Closely Related Tanacetum-Family Plants.</title>
        <authorList>
            <person name="Yamashiro T."/>
            <person name="Shiraishi A."/>
            <person name="Nakayama K."/>
            <person name="Satake H."/>
        </authorList>
    </citation>
    <scope>NUCLEOTIDE SEQUENCE</scope>
</reference>
<gene>
    <name evidence="2" type="ORF">Tco_1041487</name>
</gene>
<dbReference type="PANTHER" id="PTHR33067">
    <property type="entry name" value="RNA-DIRECTED DNA POLYMERASE-RELATED"/>
    <property type="match status" value="1"/>
</dbReference>
<protein>
    <submittedName>
        <fullName evidence="2">Reverse transcriptase domain-containing protein</fullName>
    </submittedName>
</protein>
<name>A0ABQ5GGA5_9ASTR</name>
<dbReference type="CDD" id="cd00303">
    <property type="entry name" value="retropepsin_like"/>
    <property type="match status" value="1"/>
</dbReference>
<comment type="caution">
    <text evidence="2">The sequence shown here is derived from an EMBL/GenBank/DDBJ whole genome shotgun (WGS) entry which is preliminary data.</text>
</comment>
<organism evidence="2 3">
    <name type="scientific">Tanacetum coccineum</name>
    <dbReference type="NCBI Taxonomy" id="301880"/>
    <lineage>
        <taxon>Eukaryota</taxon>
        <taxon>Viridiplantae</taxon>
        <taxon>Streptophyta</taxon>
        <taxon>Embryophyta</taxon>
        <taxon>Tracheophyta</taxon>
        <taxon>Spermatophyta</taxon>
        <taxon>Magnoliopsida</taxon>
        <taxon>eudicotyledons</taxon>
        <taxon>Gunneridae</taxon>
        <taxon>Pentapetalae</taxon>
        <taxon>asterids</taxon>
        <taxon>campanulids</taxon>
        <taxon>Asterales</taxon>
        <taxon>Asteraceae</taxon>
        <taxon>Asteroideae</taxon>
        <taxon>Anthemideae</taxon>
        <taxon>Anthemidinae</taxon>
        <taxon>Tanacetum</taxon>
    </lineage>
</organism>
<keyword evidence="2" id="KW-0695">RNA-directed DNA polymerase</keyword>
<proteinExistence type="predicted"/>
<evidence type="ECO:0000313" key="2">
    <source>
        <dbReference type="EMBL" id="GJT74762.1"/>
    </source>
</evidence>
<keyword evidence="3" id="KW-1185">Reference proteome</keyword>
<dbReference type="EMBL" id="BQNB010018468">
    <property type="protein sequence ID" value="GJT74762.1"/>
    <property type="molecule type" value="Genomic_DNA"/>
</dbReference>
<keyword evidence="2" id="KW-0548">Nucleotidyltransferase</keyword>
<feature type="region of interest" description="Disordered" evidence="1">
    <location>
        <begin position="592"/>
        <end position="612"/>
    </location>
</feature>
<dbReference type="Proteomes" id="UP001151760">
    <property type="component" value="Unassembled WGS sequence"/>
</dbReference>
<dbReference type="PANTHER" id="PTHR33067:SF35">
    <property type="entry name" value="ASPARTIC PEPTIDASE DDI1-TYPE DOMAIN-CONTAINING PROTEIN"/>
    <property type="match status" value="1"/>
</dbReference>
<evidence type="ECO:0000313" key="3">
    <source>
        <dbReference type="Proteomes" id="UP001151760"/>
    </source>
</evidence>
<dbReference type="Gene3D" id="2.40.70.10">
    <property type="entry name" value="Acid Proteases"/>
    <property type="match status" value="1"/>
</dbReference>
<dbReference type="CDD" id="cd09272">
    <property type="entry name" value="RNase_HI_RT_Ty1"/>
    <property type="match status" value="1"/>
</dbReference>
<dbReference type="GO" id="GO:0003964">
    <property type="term" value="F:RNA-directed DNA polymerase activity"/>
    <property type="evidence" value="ECO:0007669"/>
    <property type="project" value="UniProtKB-KW"/>
</dbReference>
<reference evidence="2" key="2">
    <citation type="submission" date="2022-01" db="EMBL/GenBank/DDBJ databases">
        <authorList>
            <person name="Yamashiro T."/>
            <person name="Shiraishi A."/>
            <person name="Satake H."/>
            <person name="Nakayama K."/>
        </authorList>
    </citation>
    <scope>NUCLEOTIDE SEQUENCE</scope>
</reference>
<sequence length="894" mass="101914">MYCGNNVQHSRTKNIDIIYHFIKEQVDNGVVELYFVRTEYQLADIFTKALGRERLEFIINKLGMRSMSPETLKRLEEEEEEYKGLKTKRKRPRGTIGSTAAGTRFGGRLAAAVILGSVSEKFDLPSRNLDPPTSDPESIIRNRQRNLGDPSLLLDFKEINMNPKNVQGPPPTGSPPQNHHGPPGLNLQMPAPDLRMMEELCPNHNMLPVTQIDTFYNGLTLRHRDTINATARGTFMKRRPEECYDLIENMTAHHNEWDTSAHRGESCSSTTSSSSEIAALAQLNKEKLDKYDIQVHKFLQIFKKHHFNISLAEALALMLKYHKMLKDLLSDKEKLLGLANTSLTENCSAVLLKKLPEKLRDPGKFLIPCDFPELGKCMALADLGANIKLMPLSVWNKFMLPELVLTRMTLELANRSIAYPTGIAEDVFIQVGKFTFPVDFVVVDYDIDPRVPLILGRTFLRTAHALVDVYRKELILRDGDEKLIFHVDSTSKHPQKHGNESINMIIFIDITYEDRFQEVLKIKKSNHPFSGSTTSPSDSFHSLTPFKTSDSLLEEFADELALLDPFPPGNEDDNFDLEDDLREIEYLLNRDPFTDEPAPVYSSPSRDDDYDDDDLFDLKSDTDEWKKILYGDSFNDTHSEDDKTKNSKTKGLIDELESLESSVLLPQLLDCDLTLHEELPEIDTLTSFPSKNKDKVFNPSILVHGSTYFVTNLVTQDKNFKKKTSSEAPLILEERNFMSIPSNRELPFHYELPRAKNLLSIPYDLEDLHACFQSSNHAVSDHFHDYILGILNLDHILNPFVEIPSDESKVHIKVLSVLWENRLSILDGSLPLSSCLKGGGNNNNNDNPRLIKVVHDKKFYQGTTLTFQKPKTKVSLKEEAFRYTKSRRIKFTRV</sequence>
<keyword evidence="2" id="KW-0808">Transferase</keyword>
<dbReference type="InterPro" id="IPR021109">
    <property type="entry name" value="Peptidase_aspartic_dom_sf"/>
</dbReference>
<feature type="region of interest" description="Disordered" evidence="1">
    <location>
        <begin position="161"/>
        <end position="186"/>
    </location>
</feature>
<evidence type="ECO:0000256" key="1">
    <source>
        <dbReference type="SAM" id="MobiDB-lite"/>
    </source>
</evidence>